<evidence type="ECO:0000256" key="2">
    <source>
        <dbReference type="ARBA" id="ARBA00022448"/>
    </source>
</evidence>
<keyword evidence="2" id="KW-0813">Transport</keyword>
<protein>
    <submittedName>
        <fullName evidence="10">Potassium channel domain-containing protein</fullName>
    </submittedName>
</protein>
<evidence type="ECO:0000313" key="9">
    <source>
        <dbReference type="Proteomes" id="UP000887564"/>
    </source>
</evidence>
<dbReference type="SUPFAM" id="SSF81324">
    <property type="entry name" value="Voltage-gated potassium channels"/>
    <property type="match status" value="1"/>
</dbReference>
<dbReference type="Gene3D" id="1.10.287.70">
    <property type="match status" value="1"/>
</dbReference>
<dbReference type="InterPro" id="IPR013099">
    <property type="entry name" value="K_chnl_dom"/>
</dbReference>
<evidence type="ECO:0000256" key="7">
    <source>
        <dbReference type="ARBA" id="ARBA00023303"/>
    </source>
</evidence>
<comment type="subcellular location">
    <subcellularLocation>
        <location evidence="1">Membrane</location>
        <topology evidence="1">Multi-pass membrane protein</topology>
    </subcellularLocation>
</comment>
<evidence type="ECO:0000256" key="4">
    <source>
        <dbReference type="ARBA" id="ARBA00022989"/>
    </source>
</evidence>
<dbReference type="GO" id="GO:0022841">
    <property type="term" value="F:potassium ion leak channel activity"/>
    <property type="evidence" value="ECO:0007669"/>
    <property type="project" value="TreeGrafter"/>
</dbReference>
<organism evidence="9 10">
    <name type="scientific">Parascaris equorum</name>
    <name type="common">Equine roundworm</name>
    <dbReference type="NCBI Taxonomy" id="6256"/>
    <lineage>
        <taxon>Eukaryota</taxon>
        <taxon>Metazoa</taxon>
        <taxon>Ecdysozoa</taxon>
        <taxon>Nematoda</taxon>
        <taxon>Chromadorea</taxon>
        <taxon>Rhabditida</taxon>
        <taxon>Spirurina</taxon>
        <taxon>Ascaridomorpha</taxon>
        <taxon>Ascaridoidea</taxon>
        <taxon>Ascarididae</taxon>
        <taxon>Parascaris</taxon>
    </lineage>
</organism>
<dbReference type="GO" id="GO:0005886">
    <property type="term" value="C:plasma membrane"/>
    <property type="evidence" value="ECO:0007669"/>
    <property type="project" value="TreeGrafter"/>
</dbReference>
<accession>A0A914RHG3</accession>
<evidence type="ECO:0000256" key="5">
    <source>
        <dbReference type="ARBA" id="ARBA00023065"/>
    </source>
</evidence>
<keyword evidence="9" id="KW-1185">Reference proteome</keyword>
<dbReference type="GO" id="GO:0030322">
    <property type="term" value="P:stabilization of membrane potential"/>
    <property type="evidence" value="ECO:0007669"/>
    <property type="project" value="TreeGrafter"/>
</dbReference>
<keyword evidence="4" id="KW-1133">Transmembrane helix</keyword>
<name>A0A914RHG3_PAREQ</name>
<evidence type="ECO:0000313" key="10">
    <source>
        <dbReference type="WBParaSite" id="PEQ_0000594301-mRNA-1"/>
    </source>
</evidence>
<evidence type="ECO:0000256" key="1">
    <source>
        <dbReference type="ARBA" id="ARBA00004141"/>
    </source>
</evidence>
<evidence type="ECO:0000259" key="8">
    <source>
        <dbReference type="Pfam" id="PF07885"/>
    </source>
</evidence>
<sequence>MVLFVLVAYTAIGGLLFQSWEGWPYFDAFYFCFITMATVG</sequence>
<dbReference type="PANTHER" id="PTHR11003">
    <property type="entry name" value="POTASSIUM CHANNEL, SUBFAMILY K"/>
    <property type="match status" value="1"/>
</dbReference>
<keyword evidence="7" id="KW-0407">Ion channel</keyword>
<dbReference type="Pfam" id="PF07885">
    <property type="entry name" value="Ion_trans_2"/>
    <property type="match status" value="1"/>
</dbReference>
<keyword evidence="6" id="KW-0472">Membrane</keyword>
<dbReference type="WBParaSite" id="PEQ_0000594301-mRNA-1">
    <property type="protein sequence ID" value="PEQ_0000594301-mRNA-1"/>
    <property type="gene ID" value="PEQ_0000594301"/>
</dbReference>
<dbReference type="AlphaFoldDB" id="A0A914RHG3"/>
<evidence type="ECO:0000256" key="6">
    <source>
        <dbReference type="ARBA" id="ARBA00023136"/>
    </source>
</evidence>
<feature type="domain" description="Potassium channel" evidence="8">
    <location>
        <begin position="5"/>
        <end position="40"/>
    </location>
</feature>
<reference evidence="10" key="1">
    <citation type="submission" date="2022-11" db="UniProtKB">
        <authorList>
            <consortium name="WormBaseParasite"/>
        </authorList>
    </citation>
    <scope>IDENTIFICATION</scope>
</reference>
<proteinExistence type="predicted"/>
<keyword evidence="3" id="KW-0812">Transmembrane</keyword>
<evidence type="ECO:0000256" key="3">
    <source>
        <dbReference type="ARBA" id="ARBA00022692"/>
    </source>
</evidence>
<dbReference type="Proteomes" id="UP000887564">
    <property type="component" value="Unplaced"/>
</dbReference>
<dbReference type="PANTHER" id="PTHR11003:SF98">
    <property type="entry name" value="POTASSIUM CHANNEL DOMAIN-CONTAINING PROTEIN"/>
    <property type="match status" value="1"/>
</dbReference>
<dbReference type="GO" id="GO:0015271">
    <property type="term" value="F:outward rectifier potassium channel activity"/>
    <property type="evidence" value="ECO:0007669"/>
    <property type="project" value="TreeGrafter"/>
</dbReference>
<dbReference type="InterPro" id="IPR003280">
    <property type="entry name" value="2pore_dom_K_chnl"/>
</dbReference>
<keyword evidence="5" id="KW-0406">Ion transport</keyword>